<name>A0A4V1N2W8_9FLAO</name>
<gene>
    <name evidence="2" type="ORF">EQG61_00485</name>
</gene>
<evidence type="ECO:0008006" key="4">
    <source>
        <dbReference type="Google" id="ProtNLM"/>
    </source>
</evidence>
<feature type="region of interest" description="Disordered" evidence="1">
    <location>
        <begin position="54"/>
        <end position="73"/>
    </location>
</feature>
<organism evidence="2 3">
    <name type="scientific">Flavobacterium stagni</name>
    <dbReference type="NCBI Taxonomy" id="2506421"/>
    <lineage>
        <taxon>Bacteria</taxon>
        <taxon>Pseudomonadati</taxon>
        <taxon>Bacteroidota</taxon>
        <taxon>Flavobacteriia</taxon>
        <taxon>Flavobacteriales</taxon>
        <taxon>Flavobacteriaceae</taxon>
        <taxon>Flavobacterium</taxon>
    </lineage>
</organism>
<protein>
    <recommendedName>
        <fullName evidence="4">Lipoprotein</fullName>
    </recommendedName>
</protein>
<comment type="caution">
    <text evidence="2">The sequence shown here is derived from an EMBL/GenBank/DDBJ whole genome shotgun (WGS) entry which is preliminary data.</text>
</comment>
<dbReference type="EMBL" id="SBKN01000001">
    <property type="protein sequence ID" value="RXR23950.1"/>
    <property type="molecule type" value="Genomic_DNA"/>
</dbReference>
<dbReference type="OrthoDB" id="1114031at2"/>
<reference evidence="3" key="1">
    <citation type="submission" date="2019-01" db="EMBL/GenBank/DDBJ databases">
        <title>Cytophagaceae bacterium strain CAR-16.</title>
        <authorList>
            <person name="Chen W.-M."/>
        </authorList>
    </citation>
    <scope>NUCLEOTIDE SEQUENCE [LARGE SCALE GENOMIC DNA]</scope>
    <source>
        <strain evidence="3">WWJ-16</strain>
    </source>
</reference>
<evidence type="ECO:0000313" key="2">
    <source>
        <dbReference type="EMBL" id="RXR23950.1"/>
    </source>
</evidence>
<dbReference type="AlphaFoldDB" id="A0A4V1N2W8"/>
<dbReference type="RefSeq" id="WP_129459915.1">
    <property type="nucleotide sequence ID" value="NZ_SBKN01000001.1"/>
</dbReference>
<dbReference type="PROSITE" id="PS51257">
    <property type="entry name" value="PROKAR_LIPOPROTEIN"/>
    <property type="match status" value="1"/>
</dbReference>
<proteinExistence type="predicted"/>
<feature type="compositionally biased region" description="Polar residues" evidence="1">
    <location>
        <begin position="58"/>
        <end position="73"/>
    </location>
</feature>
<evidence type="ECO:0000256" key="1">
    <source>
        <dbReference type="SAM" id="MobiDB-lite"/>
    </source>
</evidence>
<dbReference type="Proteomes" id="UP000289857">
    <property type="component" value="Unassembled WGS sequence"/>
</dbReference>
<evidence type="ECO:0000313" key="3">
    <source>
        <dbReference type="Proteomes" id="UP000289857"/>
    </source>
</evidence>
<accession>A0A4V1N2W8</accession>
<keyword evidence="3" id="KW-1185">Reference proteome</keyword>
<sequence>MKTMKWLLSAFAVTLMVSCSKDDKTANFSAEEATVNAKMDIANNDVTDIVEEQERSTYDNTLTGKTTEPTTQNLPSCATVTRVPAFGTAITPGTQVTKTIDFGTTGCPLPNGNVVKGQIIITFVFDPGATSHTINYQFVDFYHNAIKYEGNKTFTRTMTTATATSPSHPIVTMNMDMTATFPNGNSYHRVGQRVREIIAGFDTPALLADNVYQVTGSWTTTFPNTTIQTSTITTPLQVKMSCMAVNKPLIVSGVISIVRNGNTATLDYGDGTCDNTALFTFNGTTVTIIIGN</sequence>